<organism evidence="2 3">
    <name type="scientific">Georgenia alba</name>
    <dbReference type="NCBI Taxonomy" id="2233858"/>
    <lineage>
        <taxon>Bacteria</taxon>
        <taxon>Bacillati</taxon>
        <taxon>Actinomycetota</taxon>
        <taxon>Actinomycetes</taxon>
        <taxon>Micrococcales</taxon>
        <taxon>Bogoriellaceae</taxon>
        <taxon>Georgenia</taxon>
    </lineage>
</organism>
<feature type="transmembrane region" description="Helical" evidence="1">
    <location>
        <begin position="80"/>
        <end position="99"/>
    </location>
</feature>
<keyword evidence="1" id="KW-1133">Transmembrane helix</keyword>
<protein>
    <submittedName>
        <fullName evidence="2">DUF3618 domain-containing protein</fullName>
    </submittedName>
</protein>
<proteinExistence type="predicted"/>
<sequence length="101" mass="10852">MTQPSAENGQPNKPSIAELEARIAKMRLDVTTTVDELSDRIDPRRQIENAKAQVKDMLSAAGDRAQAFRKDVASGDPKSLGILAVGVAAVGLVITVKILRR</sequence>
<gene>
    <name evidence="2" type="ORF">ACFQQL_18760</name>
</gene>
<evidence type="ECO:0000313" key="3">
    <source>
        <dbReference type="Proteomes" id="UP001596455"/>
    </source>
</evidence>
<name>A0ABW2QF24_9MICO</name>
<keyword evidence="1" id="KW-0812">Transmembrane</keyword>
<comment type="caution">
    <text evidence="2">The sequence shown here is derived from an EMBL/GenBank/DDBJ whole genome shotgun (WGS) entry which is preliminary data.</text>
</comment>
<keyword evidence="1" id="KW-0472">Membrane</keyword>
<evidence type="ECO:0000256" key="1">
    <source>
        <dbReference type="SAM" id="Phobius"/>
    </source>
</evidence>
<dbReference type="InterPro" id="IPR022062">
    <property type="entry name" value="DUF3618"/>
</dbReference>
<accession>A0ABW2QF24</accession>
<keyword evidence="3" id="KW-1185">Reference proteome</keyword>
<dbReference type="RefSeq" id="WP_382396689.1">
    <property type="nucleotide sequence ID" value="NZ_JBHTCQ010000005.1"/>
</dbReference>
<evidence type="ECO:0000313" key="2">
    <source>
        <dbReference type="EMBL" id="MFC7407162.1"/>
    </source>
</evidence>
<dbReference type="Proteomes" id="UP001596455">
    <property type="component" value="Unassembled WGS sequence"/>
</dbReference>
<dbReference type="Pfam" id="PF12277">
    <property type="entry name" value="DUF3618"/>
    <property type="match status" value="1"/>
</dbReference>
<dbReference type="EMBL" id="JBHTCQ010000005">
    <property type="protein sequence ID" value="MFC7407162.1"/>
    <property type="molecule type" value="Genomic_DNA"/>
</dbReference>
<reference evidence="3" key="1">
    <citation type="journal article" date="2019" name="Int. J. Syst. Evol. Microbiol.">
        <title>The Global Catalogue of Microorganisms (GCM) 10K type strain sequencing project: providing services to taxonomists for standard genome sequencing and annotation.</title>
        <authorList>
            <consortium name="The Broad Institute Genomics Platform"/>
            <consortium name="The Broad Institute Genome Sequencing Center for Infectious Disease"/>
            <person name="Wu L."/>
            <person name="Ma J."/>
        </authorList>
    </citation>
    <scope>NUCLEOTIDE SEQUENCE [LARGE SCALE GENOMIC DNA]</scope>
    <source>
        <strain evidence="3">JCM 1490</strain>
    </source>
</reference>